<dbReference type="InterPro" id="IPR023569">
    <property type="entry name" value="Prokineticin_domain"/>
</dbReference>
<dbReference type="Gene3D" id="2.10.80.10">
    <property type="entry name" value="Lipase, subunit A"/>
    <property type="match status" value="1"/>
</dbReference>
<name>A0A315W5R5_GAMAF</name>
<dbReference type="GO" id="GO:0001935">
    <property type="term" value="P:endothelial cell proliferation"/>
    <property type="evidence" value="ECO:0007669"/>
    <property type="project" value="TreeGrafter"/>
</dbReference>
<dbReference type="EMBL" id="NHOQ01000318">
    <property type="protein sequence ID" value="PWA30991.1"/>
    <property type="molecule type" value="Genomic_DNA"/>
</dbReference>
<evidence type="ECO:0000313" key="10">
    <source>
        <dbReference type="Proteomes" id="UP000250572"/>
    </source>
</evidence>
<dbReference type="SUPFAM" id="SSF57190">
    <property type="entry name" value="Colipase-like"/>
    <property type="match status" value="2"/>
</dbReference>
<evidence type="ECO:0000256" key="1">
    <source>
        <dbReference type="ARBA" id="ARBA00004613"/>
    </source>
</evidence>
<evidence type="ECO:0000256" key="2">
    <source>
        <dbReference type="ARBA" id="ARBA00006999"/>
    </source>
</evidence>
<dbReference type="PANTHER" id="PTHR18821">
    <property type="entry name" value="PROKINETICIN"/>
    <property type="match status" value="1"/>
</dbReference>
<comment type="caution">
    <text evidence="9">The sequence shown here is derived from an EMBL/GenBank/DDBJ whole genome shotgun (WGS) entry which is preliminary data.</text>
</comment>
<evidence type="ECO:0000256" key="7">
    <source>
        <dbReference type="SAM" id="SignalP"/>
    </source>
</evidence>
<evidence type="ECO:0000256" key="3">
    <source>
        <dbReference type="ARBA" id="ARBA00022525"/>
    </source>
</evidence>
<evidence type="ECO:0000256" key="6">
    <source>
        <dbReference type="SAM" id="MobiDB-lite"/>
    </source>
</evidence>
<feature type="domain" description="Prokineticin" evidence="8">
    <location>
        <begin position="5"/>
        <end position="96"/>
    </location>
</feature>
<feature type="signal peptide" evidence="7">
    <location>
        <begin position="1"/>
        <end position="20"/>
    </location>
</feature>
<proteinExistence type="inferred from homology"/>
<dbReference type="GO" id="GO:0005576">
    <property type="term" value="C:extracellular region"/>
    <property type="evidence" value="ECO:0007669"/>
    <property type="project" value="UniProtKB-SubCell"/>
</dbReference>
<comment type="subcellular location">
    <subcellularLocation>
        <location evidence="1">Secreted</location>
    </subcellularLocation>
</comment>
<feature type="chain" id="PRO_5016273478" description="Prokineticin domain-containing protein" evidence="7">
    <location>
        <begin position="21"/>
        <end position="396"/>
    </location>
</feature>
<protein>
    <recommendedName>
        <fullName evidence="8">Prokineticin domain-containing protein</fullName>
    </recommendedName>
</protein>
<keyword evidence="10" id="KW-1185">Reference proteome</keyword>
<dbReference type="Proteomes" id="UP000250572">
    <property type="component" value="Unassembled WGS sequence"/>
</dbReference>
<dbReference type="AlphaFoldDB" id="A0A315W5R5"/>
<keyword evidence="3" id="KW-0964">Secreted</keyword>
<dbReference type="Pfam" id="PF06607">
    <property type="entry name" value="Prokineticin"/>
    <property type="match status" value="1"/>
</dbReference>
<feature type="compositionally biased region" description="Basic and acidic residues" evidence="6">
    <location>
        <begin position="145"/>
        <end position="168"/>
    </location>
</feature>
<evidence type="ECO:0000313" key="9">
    <source>
        <dbReference type="EMBL" id="PWA30991.1"/>
    </source>
</evidence>
<sequence>MDSRTVFLSFLLVTMRLSRGAVAPSTCEKDDQCGHLECCAVSLWKSNQRMCISLGVEGDECRPLSFKVPSSGIRQEHTCPCLPNLTCKFSFDLFKCIEDLKKVQVGNIFLLSQEVEIRQTEPPLPHTAHMQPDDSWDPNSNNNRYNRDHGCDGHSDKEQHAKIPGGSERETGYEIQSYLANHKQQQHKEKAADPSLSLKSCTGTRTVEARRVVKLLGTLIAVVVSNDIIGDALLLQLLQLLRCSLSVKCLGLPHGCICYSCKKKSHEVEVKSQSGHLKVLGSKCALLWFSMSERPLNDSMQMRQQNLLVLGELVATPVCRAVHFSSRLFYNPELASILVAFYGNVGELPSFRGSCLVGLLQHCLTILRHMEGHDLLTLARCNGQGTDCSAFPLTSF</sequence>
<evidence type="ECO:0000256" key="5">
    <source>
        <dbReference type="ARBA" id="ARBA00023157"/>
    </source>
</evidence>
<dbReference type="STRING" id="33528.ENSGAFP00000002283"/>
<comment type="similarity">
    <text evidence="2">Belongs to the AVIT (prokineticin) family.</text>
</comment>
<feature type="region of interest" description="Disordered" evidence="6">
    <location>
        <begin position="123"/>
        <end position="168"/>
    </location>
</feature>
<evidence type="ECO:0000259" key="8">
    <source>
        <dbReference type="Pfam" id="PF06607"/>
    </source>
</evidence>
<accession>A0A315W5R5</accession>
<dbReference type="PANTHER" id="PTHR18821:SF7">
    <property type="entry name" value="PROKINETICIN-1"/>
    <property type="match status" value="1"/>
</dbReference>
<organism evidence="9 10">
    <name type="scientific">Gambusia affinis</name>
    <name type="common">Western mosquitofish</name>
    <name type="synonym">Heterandria affinis</name>
    <dbReference type="NCBI Taxonomy" id="33528"/>
    <lineage>
        <taxon>Eukaryota</taxon>
        <taxon>Metazoa</taxon>
        <taxon>Chordata</taxon>
        <taxon>Craniata</taxon>
        <taxon>Vertebrata</taxon>
        <taxon>Euteleostomi</taxon>
        <taxon>Actinopterygii</taxon>
        <taxon>Neopterygii</taxon>
        <taxon>Teleostei</taxon>
        <taxon>Neoteleostei</taxon>
        <taxon>Acanthomorphata</taxon>
        <taxon>Ovalentaria</taxon>
        <taxon>Atherinomorphae</taxon>
        <taxon>Cyprinodontiformes</taxon>
        <taxon>Poeciliidae</taxon>
        <taxon>Poeciliinae</taxon>
        <taxon>Gambusia</taxon>
    </lineage>
</organism>
<keyword evidence="4 7" id="KW-0732">Signal</keyword>
<gene>
    <name evidence="9" type="ORF">CCH79_00010707</name>
</gene>
<keyword evidence="5" id="KW-1015">Disulfide bond</keyword>
<dbReference type="InterPro" id="IPR009523">
    <property type="entry name" value="Prokineticin"/>
</dbReference>
<evidence type="ECO:0000256" key="4">
    <source>
        <dbReference type="ARBA" id="ARBA00022729"/>
    </source>
</evidence>
<reference evidence="9 10" key="1">
    <citation type="journal article" date="2018" name="G3 (Bethesda)">
        <title>A High-Quality Reference Genome for the Invasive Mosquitofish Gambusia affinis Using a Chicago Library.</title>
        <authorList>
            <person name="Hoffberg S.L."/>
            <person name="Troendle N.J."/>
            <person name="Glenn T.C."/>
            <person name="Mahmud O."/>
            <person name="Louha S."/>
            <person name="Chalopin D."/>
            <person name="Bennetzen J.L."/>
            <person name="Mauricio R."/>
        </authorList>
    </citation>
    <scope>NUCLEOTIDE SEQUENCE [LARGE SCALE GENOMIC DNA]</scope>
    <source>
        <strain evidence="9">NE01/NJP1002.9</strain>
        <tissue evidence="9">Muscle</tissue>
    </source>
</reference>